<keyword evidence="3" id="KW-0378">Hydrolase</keyword>
<dbReference type="Pfam" id="PF00884">
    <property type="entry name" value="Sulfatase"/>
    <property type="match status" value="1"/>
</dbReference>
<evidence type="ECO:0000313" key="7">
    <source>
        <dbReference type="Proteomes" id="UP000219452"/>
    </source>
</evidence>
<reference evidence="7" key="1">
    <citation type="submission" date="2017-09" db="EMBL/GenBank/DDBJ databases">
        <authorList>
            <person name="Varghese N."/>
            <person name="Submissions S."/>
        </authorList>
    </citation>
    <scope>NUCLEOTIDE SEQUENCE [LARGE SCALE GENOMIC DNA]</scope>
    <source>
        <strain evidence="7">DSM 29961</strain>
    </source>
</reference>
<dbReference type="InterPro" id="IPR024607">
    <property type="entry name" value="Sulfatase_CS"/>
</dbReference>
<evidence type="ECO:0000256" key="4">
    <source>
        <dbReference type="ARBA" id="ARBA00022837"/>
    </source>
</evidence>
<evidence type="ECO:0000313" key="6">
    <source>
        <dbReference type="EMBL" id="SOD95549.1"/>
    </source>
</evidence>
<proteinExistence type="inferred from homology"/>
<dbReference type="PANTHER" id="PTHR42693">
    <property type="entry name" value="ARYLSULFATASE FAMILY MEMBER"/>
    <property type="match status" value="1"/>
</dbReference>
<comment type="similarity">
    <text evidence="1">Belongs to the sulfatase family.</text>
</comment>
<sequence>MSAFFACMKPTLLLFLILFCQPIWVIGQTNSSVKKPNILLILADDLGYGDLSCYGAPDIRTPHVDSLVRAGMRFSHFYANSSVCSPSRAALLSGRYPEQVGVPGVIRTMPDDNWGYLSPTAVLLPSLLKKNGYHTALIGKWHLGLESPNLPNDRGFGLFHGFEGDMMDDYYTHLRHNQNYMRLNRQTINPQGHATDLFTQWAADYLQQRAGKPNPFFLYLAYNAPHDPIQPPAHWLAKVKARQPGISEKRAKLAALIEHMDDGIGQVIQTLRAKGLYENTLIVFVSDNGGKLFDGANNGPLRSGKGHMYEGGIRIPACVVWPGKIAAQSQSQQPLLLMDLFPTLAEASGTTISHAIDGQSFLPILRGTSQTLTPERALFYIRREGGSEYNGKTIDAVRLGDWKLLQDSPYSPLELYNLKDDPQEKANRATDRPEEFRRLEKLMREHTRQGGAIPWEKGGL</sequence>
<dbReference type="GO" id="GO:0004065">
    <property type="term" value="F:arylsulfatase activity"/>
    <property type="evidence" value="ECO:0007669"/>
    <property type="project" value="TreeGrafter"/>
</dbReference>
<dbReference type="Gene3D" id="3.40.720.10">
    <property type="entry name" value="Alkaline Phosphatase, subunit A"/>
    <property type="match status" value="1"/>
</dbReference>
<dbReference type="SUPFAM" id="SSF53649">
    <property type="entry name" value="Alkaline phosphatase-like"/>
    <property type="match status" value="1"/>
</dbReference>
<gene>
    <name evidence="6" type="ORF">SAMN06269250_4901</name>
</gene>
<dbReference type="EMBL" id="OCNH01000004">
    <property type="protein sequence ID" value="SOD95549.1"/>
    <property type="molecule type" value="Genomic_DNA"/>
</dbReference>
<dbReference type="GO" id="GO:0046872">
    <property type="term" value="F:metal ion binding"/>
    <property type="evidence" value="ECO:0007669"/>
    <property type="project" value="UniProtKB-KW"/>
</dbReference>
<protein>
    <submittedName>
        <fullName evidence="6">Arylsulfatase A</fullName>
    </submittedName>
</protein>
<keyword evidence="7" id="KW-1185">Reference proteome</keyword>
<keyword evidence="4" id="KW-0106">Calcium</keyword>
<feature type="domain" description="Sulfatase N-terminal" evidence="5">
    <location>
        <begin position="36"/>
        <end position="349"/>
    </location>
</feature>
<accession>A0A286GKD0</accession>
<dbReference type="AlphaFoldDB" id="A0A286GKD0"/>
<dbReference type="PROSITE" id="PS00149">
    <property type="entry name" value="SULFATASE_2"/>
    <property type="match status" value="1"/>
</dbReference>
<keyword evidence="2" id="KW-0479">Metal-binding</keyword>
<name>A0A286GKD0_9BACT</name>
<organism evidence="6 7">
    <name type="scientific">Spirosoma fluviale</name>
    <dbReference type="NCBI Taxonomy" id="1597977"/>
    <lineage>
        <taxon>Bacteria</taxon>
        <taxon>Pseudomonadati</taxon>
        <taxon>Bacteroidota</taxon>
        <taxon>Cytophagia</taxon>
        <taxon>Cytophagales</taxon>
        <taxon>Cytophagaceae</taxon>
        <taxon>Spirosoma</taxon>
    </lineage>
</organism>
<dbReference type="Gene3D" id="3.30.1120.10">
    <property type="match status" value="1"/>
</dbReference>
<evidence type="ECO:0000256" key="1">
    <source>
        <dbReference type="ARBA" id="ARBA00008779"/>
    </source>
</evidence>
<dbReference type="InterPro" id="IPR000917">
    <property type="entry name" value="Sulfatase_N"/>
</dbReference>
<dbReference type="InterPro" id="IPR050738">
    <property type="entry name" value="Sulfatase"/>
</dbReference>
<dbReference type="InterPro" id="IPR017850">
    <property type="entry name" value="Alkaline_phosphatase_core_sf"/>
</dbReference>
<evidence type="ECO:0000256" key="3">
    <source>
        <dbReference type="ARBA" id="ARBA00022801"/>
    </source>
</evidence>
<evidence type="ECO:0000259" key="5">
    <source>
        <dbReference type="Pfam" id="PF00884"/>
    </source>
</evidence>
<evidence type="ECO:0000256" key="2">
    <source>
        <dbReference type="ARBA" id="ARBA00022723"/>
    </source>
</evidence>
<dbReference type="PANTHER" id="PTHR42693:SF53">
    <property type="entry name" value="ENDO-4-O-SULFATASE"/>
    <property type="match status" value="1"/>
</dbReference>
<dbReference type="Proteomes" id="UP000219452">
    <property type="component" value="Unassembled WGS sequence"/>
</dbReference>